<name>A0AA89BN11_PINIB</name>
<accession>A0AA89BN11</accession>
<evidence type="ECO:0000256" key="3">
    <source>
        <dbReference type="ARBA" id="ARBA00022603"/>
    </source>
</evidence>
<evidence type="ECO:0000313" key="18">
    <source>
        <dbReference type="EMBL" id="KAK3087463.1"/>
    </source>
</evidence>
<evidence type="ECO:0000256" key="11">
    <source>
        <dbReference type="ARBA" id="ARBA00075330"/>
    </source>
</evidence>
<evidence type="ECO:0000256" key="4">
    <source>
        <dbReference type="ARBA" id="ARBA00022679"/>
    </source>
</evidence>
<dbReference type="FunFam" id="3.40.50.150:FF:000077">
    <property type="entry name" value="HemK methyltransferase family member 2"/>
    <property type="match status" value="1"/>
</dbReference>
<sequence>MLTSTFETPDISHITTSDANYVYEPAEDSFLFLDALQSDYEELKKSKPNICLEVGCGSGVCITFLAKMLGQQAAVYWCTDINPHAVCLAKKTAQQNGIVLEAVQTDLMQCFEARLAGEIDVLLFNPPYVVTPSEEVGGNGIEASWAGGLHGREVIDRFLPIVPKFLSKSGVLYLVVVKENKPEEIGEIMASHNFEMTTVLTRRSGPELLSVLKFRRKLTDR</sequence>
<dbReference type="InterPro" id="IPR029063">
    <property type="entry name" value="SAM-dependent_MTases_sf"/>
</dbReference>
<evidence type="ECO:0000256" key="16">
    <source>
        <dbReference type="ARBA" id="ARBA00093667"/>
    </source>
</evidence>
<dbReference type="GO" id="GO:0005634">
    <property type="term" value="C:nucleus"/>
    <property type="evidence" value="ECO:0007669"/>
    <property type="project" value="UniProtKB-SubCell"/>
</dbReference>
<evidence type="ECO:0000256" key="5">
    <source>
        <dbReference type="ARBA" id="ARBA00022691"/>
    </source>
</evidence>
<protein>
    <recommendedName>
        <fullName evidence="15">Methyltransferase HEMK2</fullName>
    </recommendedName>
    <alternativeName>
        <fullName evidence="14">HemK methyltransferase family member 2</fullName>
    </alternativeName>
    <alternativeName>
        <fullName evidence="12">Lysine N-methyltransferase 9</fullName>
    </alternativeName>
    <alternativeName>
        <fullName evidence="11">Methylarsonite methyltransferase N6AMT1</fullName>
    </alternativeName>
    <alternativeName>
        <fullName evidence="16">Methyltransferase N6AMT1</fullName>
    </alternativeName>
    <alternativeName>
        <fullName evidence="13">Protein N(5)-glutamine methyltransferase</fullName>
    </alternativeName>
</protein>
<comment type="caution">
    <text evidence="18">The sequence shown here is derived from an EMBL/GenBank/DDBJ whole genome shotgun (WGS) entry which is preliminary data.</text>
</comment>
<evidence type="ECO:0000256" key="2">
    <source>
        <dbReference type="ARBA" id="ARBA00006149"/>
    </source>
</evidence>
<evidence type="ECO:0000259" key="17">
    <source>
        <dbReference type="Pfam" id="PF05175"/>
    </source>
</evidence>
<keyword evidence="5" id="KW-0949">S-adenosyl-L-methionine</keyword>
<dbReference type="PANTHER" id="PTHR45875:SF1">
    <property type="entry name" value="METHYLTRANSFERASE N6AMT1"/>
    <property type="match status" value="1"/>
</dbReference>
<evidence type="ECO:0000313" key="19">
    <source>
        <dbReference type="Proteomes" id="UP001186944"/>
    </source>
</evidence>
<dbReference type="EMBL" id="VSWD01000011">
    <property type="protein sequence ID" value="KAK3087463.1"/>
    <property type="molecule type" value="Genomic_DNA"/>
</dbReference>
<dbReference type="InterPro" id="IPR052190">
    <property type="entry name" value="Euk-Arch_PrmC-MTase"/>
</dbReference>
<evidence type="ECO:0000256" key="7">
    <source>
        <dbReference type="ARBA" id="ARBA00048619"/>
    </source>
</evidence>
<evidence type="ECO:0000256" key="9">
    <source>
        <dbReference type="ARBA" id="ARBA00053180"/>
    </source>
</evidence>
<comment type="subcellular location">
    <subcellularLocation>
        <location evidence="1">Nucleus</location>
    </subcellularLocation>
</comment>
<evidence type="ECO:0000256" key="6">
    <source>
        <dbReference type="ARBA" id="ARBA00023242"/>
    </source>
</evidence>
<dbReference type="InterPro" id="IPR002052">
    <property type="entry name" value="DNA_methylase_N6_adenine_CS"/>
</dbReference>
<dbReference type="AlphaFoldDB" id="A0AA89BN11"/>
<dbReference type="Gene3D" id="3.40.50.150">
    <property type="entry name" value="Vaccinia Virus protein VP39"/>
    <property type="match status" value="1"/>
</dbReference>
<dbReference type="PANTHER" id="PTHR45875">
    <property type="entry name" value="METHYLTRANSFERASE N6AMT1"/>
    <property type="match status" value="1"/>
</dbReference>
<proteinExistence type="inferred from homology"/>
<dbReference type="Pfam" id="PF05175">
    <property type="entry name" value="MTS"/>
    <property type="match status" value="1"/>
</dbReference>
<evidence type="ECO:0000256" key="14">
    <source>
        <dbReference type="ARBA" id="ARBA00083337"/>
    </source>
</evidence>
<evidence type="ECO:0000256" key="15">
    <source>
        <dbReference type="ARBA" id="ARBA00093624"/>
    </source>
</evidence>
<dbReference type="InterPro" id="IPR004557">
    <property type="entry name" value="PrmC-related"/>
</dbReference>
<dbReference type="NCBIfam" id="TIGR00537">
    <property type="entry name" value="hemK_rel_arch"/>
    <property type="match status" value="1"/>
</dbReference>
<dbReference type="InterPro" id="IPR007848">
    <property type="entry name" value="Small_mtfrase_dom"/>
</dbReference>
<feature type="domain" description="Methyltransferase small" evidence="17">
    <location>
        <begin position="42"/>
        <end position="130"/>
    </location>
</feature>
<evidence type="ECO:0000256" key="10">
    <source>
        <dbReference type="ARBA" id="ARBA00062344"/>
    </source>
</evidence>
<dbReference type="GO" id="GO:0036009">
    <property type="term" value="F:protein-glutamine N-methyltransferase activity"/>
    <property type="evidence" value="ECO:0007669"/>
    <property type="project" value="UniProtKB-ARBA"/>
</dbReference>
<dbReference type="PROSITE" id="PS00092">
    <property type="entry name" value="N6_MTASE"/>
    <property type="match status" value="1"/>
</dbReference>
<comment type="similarity">
    <text evidence="2">Belongs to the eukaryotic/archaeal PrmC-related family.</text>
</comment>
<keyword evidence="4" id="KW-0808">Transferase</keyword>
<dbReference type="CDD" id="cd02440">
    <property type="entry name" value="AdoMet_MTases"/>
    <property type="match status" value="1"/>
</dbReference>
<comment type="subunit">
    <text evidence="10">Heterodimer; heterodimerization with TRMT112 is required for S-adenosyl-L-methionine-binding.</text>
</comment>
<evidence type="ECO:0000256" key="8">
    <source>
        <dbReference type="ARBA" id="ARBA00050903"/>
    </source>
</evidence>
<keyword evidence="6" id="KW-0539">Nucleus</keyword>
<reference evidence="18" key="1">
    <citation type="submission" date="2019-08" db="EMBL/GenBank/DDBJ databases">
        <title>The improved chromosome-level genome for the pearl oyster Pinctada fucata martensii using PacBio sequencing and Hi-C.</title>
        <authorList>
            <person name="Zheng Z."/>
        </authorList>
    </citation>
    <scope>NUCLEOTIDE SEQUENCE</scope>
    <source>
        <strain evidence="18">ZZ-2019</strain>
        <tissue evidence="18">Adductor muscle</tissue>
    </source>
</reference>
<dbReference type="GO" id="GO:0035657">
    <property type="term" value="C:eRF1 methyltransferase complex"/>
    <property type="evidence" value="ECO:0007669"/>
    <property type="project" value="TreeGrafter"/>
</dbReference>
<evidence type="ECO:0000256" key="13">
    <source>
        <dbReference type="ARBA" id="ARBA00080992"/>
    </source>
</evidence>
<evidence type="ECO:0000256" key="12">
    <source>
        <dbReference type="ARBA" id="ARBA00076540"/>
    </source>
</evidence>
<gene>
    <name evidence="18" type="ORF">FSP39_006238</name>
</gene>
<dbReference type="GO" id="GO:0003676">
    <property type="term" value="F:nucleic acid binding"/>
    <property type="evidence" value="ECO:0007669"/>
    <property type="project" value="InterPro"/>
</dbReference>
<comment type="catalytic activity">
    <reaction evidence="8">
        <text>methylarsonous acid + S-adenosyl-L-methionine = dimethylarsinate + S-adenosyl-L-homocysteine + 2 H(+)</text>
        <dbReference type="Rhea" id="RHEA:11684"/>
        <dbReference type="ChEBI" id="CHEBI:15378"/>
        <dbReference type="ChEBI" id="CHEBI:16223"/>
        <dbReference type="ChEBI" id="CHEBI:17826"/>
        <dbReference type="ChEBI" id="CHEBI:57856"/>
        <dbReference type="ChEBI" id="CHEBI:59789"/>
    </reaction>
</comment>
<comment type="function">
    <text evidence="9">Methyltransferase that can methylate proteins and, to a lower extent, arsenic. Catalytic subunit of a heterodimer with TRMT112, which monomethylates 'Lys-12' of histone H4 (H4K12me1), a modification present at the promoters of numerous genes encoding cell cycle regulators. Catalytic subunit of a heterodimer with TRMT112, which catalyzes N5-methylation of Glu residue of proteins with a Gly-Gln-Xaa-Xaa-Xaa-Arg motif. Methylates ETF1 on 'Gln-185'; ETF1 needs to be complexed to ERF3 in its GTP-bound form to be efficiently methylated. May also play a role in the modulation of arsenic-induced toxicity by mediating the conversion of monomethylarsonous acid (3+) into the less toxic dimethylarsonic acid. It however only plays a limited role in arsenic metabolism compared with AS3MT.</text>
</comment>
<keyword evidence="3" id="KW-0489">Methyltransferase</keyword>
<keyword evidence="19" id="KW-1185">Reference proteome</keyword>
<comment type="catalytic activity">
    <reaction evidence="7">
        <text>L-lysyl-[histone] + S-adenosyl-L-methionine = N(6)-methyl-L-lysyl-[histone] + S-adenosyl-L-homocysteine + H(+)</text>
        <dbReference type="Rhea" id="RHEA:10024"/>
        <dbReference type="Rhea" id="RHEA-COMP:9845"/>
        <dbReference type="Rhea" id="RHEA-COMP:9846"/>
        <dbReference type="ChEBI" id="CHEBI:15378"/>
        <dbReference type="ChEBI" id="CHEBI:29969"/>
        <dbReference type="ChEBI" id="CHEBI:57856"/>
        <dbReference type="ChEBI" id="CHEBI:59789"/>
        <dbReference type="ChEBI" id="CHEBI:61929"/>
    </reaction>
    <physiologicalReaction direction="left-to-right" evidence="7">
        <dbReference type="Rhea" id="RHEA:10025"/>
    </physiologicalReaction>
</comment>
<organism evidence="18 19">
    <name type="scientific">Pinctada imbricata</name>
    <name type="common">Atlantic pearl-oyster</name>
    <name type="synonym">Pinctada martensii</name>
    <dbReference type="NCBI Taxonomy" id="66713"/>
    <lineage>
        <taxon>Eukaryota</taxon>
        <taxon>Metazoa</taxon>
        <taxon>Spiralia</taxon>
        <taxon>Lophotrochozoa</taxon>
        <taxon>Mollusca</taxon>
        <taxon>Bivalvia</taxon>
        <taxon>Autobranchia</taxon>
        <taxon>Pteriomorphia</taxon>
        <taxon>Pterioida</taxon>
        <taxon>Pterioidea</taxon>
        <taxon>Pteriidae</taxon>
        <taxon>Pinctada</taxon>
    </lineage>
</organism>
<dbReference type="SUPFAM" id="SSF53335">
    <property type="entry name" value="S-adenosyl-L-methionine-dependent methyltransferases"/>
    <property type="match status" value="1"/>
</dbReference>
<dbReference type="Proteomes" id="UP001186944">
    <property type="component" value="Unassembled WGS sequence"/>
</dbReference>
<evidence type="ECO:0000256" key="1">
    <source>
        <dbReference type="ARBA" id="ARBA00004123"/>
    </source>
</evidence>
<dbReference type="GO" id="GO:0032259">
    <property type="term" value="P:methylation"/>
    <property type="evidence" value="ECO:0007669"/>
    <property type="project" value="UniProtKB-KW"/>
</dbReference>